<dbReference type="EMBL" id="HACG01018352">
    <property type="protein sequence ID" value="CEK65217.1"/>
    <property type="molecule type" value="Transcribed_RNA"/>
</dbReference>
<dbReference type="PANTHER" id="PTHR24248:SF125">
    <property type="entry name" value="DOPAMINE D2-LIKE RECEPTOR"/>
    <property type="match status" value="1"/>
</dbReference>
<evidence type="ECO:0000256" key="2">
    <source>
        <dbReference type="ARBA" id="ARBA00022475"/>
    </source>
</evidence>
<dbReference type="PANTHER" id="PTHR24248">
    <property type="entry name" value="ADRENERGIC RECEPTOR-RELATED G-PROTEIN COUPLED RECEPTOR"/>
    <property type="match status" value="1"/>
</dbReference>
<dbReference type="SUPFAM" id="SSF81321">
    <property type="entry name" value="Family A G protein-coupled receptor-like"/>
    <property type="match status" value="1"/>
</dbReference>
<dbReference type="Pfam" id="PF00001">
    <property type="entry name" value="7tm_1"/>
    <property type="match status" value="1"/>
</dbReference>
<evidence type="ECO:0000256" key="5">
    <source>
        <dbReference type="ARBA" id="ARBA00023040"/>
    </source>
</evidence>
<gene>
    <name evidence="12" type="primary">ORF54302</name>
</gene>
<evidence type="ECO:0000256" key="8">
    <source>
        <dbReference type="ARBA" id="ARBA00023170"/>
    </source>
</evidence>
<keyword evidence="6 10" id="KW-0472">Membrane</keyword>
<dbReference type="GO" id="GO:0045202">
    <property type="term" value="C:synapse"/>
    <property type="evidence" value="ECO:0007669"/>
    <property type="project" value="GOC"/>
</dbReference>
<keyword evidence="8" id="KW-0675">Receptor</keyword>
<dbReference type="AlphaFoldDB" id="A0A0B6Z9Z8"/>
<dbReference type="Gene3D" id="1.20.1070.10">
    <property type="entry name" value="Rhodopsin 7-helix transmembrane proteins"/>
    <property type="match status" value="1"/>
</dbReference>
<keyword evidence="2" id="KW-1003">Cell membrane</keyword>
<evidence type="ECO:0000256" key="7">
    <source>
        <dbReference type="ARBA" id="ARBA00023157"/>
    </source>
</evidence>
<keyword evidence="7" id="KW-1015">Disulfide bond</keyword>
<dbReference type="PRINTS" id="PR00237">
    <property type="entry name" value="GPCRRHODOPSN"/>
</dbReference>
<dbReference type="GO" id="GO:0004930">
    <property type="term" value="F:G protein-coupled receptor activity"/>
    <property type="evidence" value="ECO:0007669"/>
    <property type="project" value="UniProtKB-KW"/>
</dbReference>
<feature type="transmembrane region" description="Helical" evidence="10">
    <location>
        <begin position="272"/>
        <end position="290"/>
    </location>
</feature>
<evidence type="ECO:0000256" key="10">
    <source>
        <dbReference type="SAM" id="Phobius"/>
    </source>
</evidence>
<comment type="subcellular location">
    <subcellularLocation>
        <location evidence="1">Cell membrane</location>
        <topology evidence="1">Multi-pass membrane protein</topology>
    </subcellularLocation>
</comment>
<accession>A0A0B6Z9Z8</accession>
<feature type="transmembrane region" description="Helical" evidence="10">
    <location>
        <begin position="26"/>
        <end position="48"/>
    </location>
</feature>
<evidence type="ECO:0000313" key="12">
    <source>
        <dbReference type="EMBL" id="CEK65217.1"/>
    </source>
</evidence>
<reference evidence="12" key="1">
    <citation type="submission" date="2014-12" db="EMBL/GenBank/DDBJ databases">
        <title>Insight into the proteome of Arion vulgaris.</title>
        <authorList>
            <person name="Aradska J."/>
            <person name="Bulat T."/>
            <person name="Smidak R."/>
            <person name="Sarate P."/>
            <person name="Gangsoo J."/>
            <person name="Sialana F."/>
            <person name="Bilban M."/>
            <person name="Lubec G."/>
        </authorList>
    </citation>
    <scope>NUCLEOTIDE SEQUENCE</scope>
    <source>
        <tissue evidence="12">Skin</tissue>
    </source>
</reference>
<feature type="transmembrane region" description="Helical" evidence="10">
    <location>
        <begin position="182"/>
        <end position="212"/>
    </location>
</feature>
<feature type="transmembrane region" description="Helical" evidence="10">
    <location>
        <begin position="60"/>
        <end position="81"/>
    </location>
</feature>
<dbReference type="InterPro" id="IPR017452">
    <property type="entry name" value="GPCR_Rhodpsn_7TM"/>
</dbReference>
<organism evidence="12">
    <name type="scientific">Arion vulgaris</name>
    <dbReference type="NCBI Taxonomy" id="1028688"/>
    <lineage>
        <taxon>Eukaryota</taxon>
        <taxon>Metazoa</taxon>
        <taxon>Spiralia</taxon>
        <taxon>Lophotrochozoa</taxon>
        <taxon>Mollusca</taxon>
        <taxon>Gastropoda</taxon>
        <taxon>Heterobranchia</taxon>
        <taxon>Euthyneura</taxon>
        <taxon>Panpulmonata</taxon>
        <taxon>Eupulmonata</taxon>
        <taxon>Stylommatophora</taxon>
        <taxon>Helicina</taxon>
        <taxon>Arionoidea</taxon>
        <taxon>Arionidae</taxon>
        <taxon>Arion</taxon>
    </lineage>
</organism>
<keyword evidence="5" id="KW-0297">G-protein coupled receptor</keyword>
<feature type="transmembrane region" description="Helical" evidence="10">
    <location>
        <begin position="233"/>
        <end position="260"/>
    </location>
</feature>
<feature type="transmembrane region" description="Helical" evidence="10">
    <location>
        <begin position="101"/>
        <end position="125"/>
    </location>
</feature>
<sequence length="330" mass="37267">MVLEYAIETTTKEPTTDDGGGFTAQVIGGIALTSWTLFANLVLILAILRSEHRRKVSFNLHVCNLCVADLLMGVLVLPLYIDFNFHNQWVHSDTLCRIWTMADMMVNTVSILILATMIFDRFVLFSCPDAAEGCCKFVLSSSLIVIPWVFGAVIVIPVYLIGETGVGVKEDDGLCFYNLSTTFAIVAEIACYAVPSLVTFALLVATSMIWCFKKEELRDMDFSDEREHKGWQVLTSWIISLSVLGMWFPFFALDILALMLDRRWPTEWVTGAIWLAYANSGLNPILWMIMPRLRQSVKALCCCCCKRNNYDEDDYLDDETSAAMIEFSEK</sequence>
<evidence type="ECO:0000256" key="4">
    <source>
        <dbReference type="ARBA" id="ARBA00022989"/>
    </source>
</evidence>
<dbReference type="InterPro" id="IPR000276">
    <property type="entry name" value="GPCR_Rhodpsn"/>
</dbReference>
<dbReference type="GO" id="GO:0001591">
    <property type="term" value="F:dopamine neurotransmitter receptor activity, coupled via Gi/Go"/>
    <property type="evidence" value="ECO:0007669"/>
    <property type="project" value="TreeGrafter"/>
</dbReference>
<keyword evidence="4 10" id="KW-1133">Transmembrane helix</keyword>
<protein>
    <recommendedName>
        <fullName evidence="11">G-protein coupled receptors family 1 profile domain-containing protein</fullName>
    </recommendedName>
</protein>
<evidence type="ECO:0000256" key="1">
    <source>
        <dbReference type="ARBA" id="ARBA00004651"/>
    </source>
</evidence>
<evidence type="ECO:0000256" key="9">
    <source>
        <dbReference type="ARBA" id="ARBA00023224"/>
    </source>
</evidence>
<evidence type="ECO:0000259" key="11">
    <source>
        <dbReference type="PROSITE" id="PS50262"/>
    </source>
</evidence>
<proteinExistence type="predicted"/>
<feature type="transmembrane region" description="Helical" evidence="10">
    <location>
        <begin position="137"/>
        <end position="162"/>
    </location>
</feature>
<name>A0A0B6Z9Z8_9EUPU</name>
<evidence type="ECO:0000256" key="3">
    <source>
        <dbReference type="ARBA" id="ARBA00022692"/>
    </source>
</evidence>
<feature type="domain" description="G-protein coupled receptors family 1 profile" evidence="11">
    <location>
        <begin position="39"/>
        <end position="287"/>
    </location>
</feature>
<dbReference type="PROSITE" id="PS50262">
    <property type="entry name" value="G_PROTEIN_RECEP_F1_2"/>
    <property type="match status" value="1"/>
</dbReference>
<dbReference type="GO" id="GO:0005886">
    <property type="term" value="C:plasma membrane"/>
    <property type="evidence" value="ECO:0007669"/>
    <property type="project" value="UniProtKB-SubCell"/>
</dbReference>
<keyword evidence="9" id="KW-0807">Transducer</keyword>
<evidence type="ECO:0000256" key="6">
    <source>
        <dbReference type="ARBA" id="ARBA00023136"/>
    </source>
</evidence>
<keyword evidence="3 10" id="KW-0812">Transmembrane</keyword>